<dbReference type="InterPro" id="IPR041490">
    <property type="entry name" value="KstR2_TetR_C"/>
</dbReference>
<evidence type="ECO:0000313" key="5">
    <source>
        <dbReference type="Proteomes" id="UP000245430"/>
    </source>
</evidence>
<dbReference type="InterPro" id="IPR036271">
    <property type="entry name" value="Tet_transcr_reg_TetR-rel_C_sf"/>
</dbReference>
<dbReference type="InterPro" id="IPR009057">
    <property type="entry name" value="Homeodomain-like_sf"/>
</dbReference>
<dbReference type="InterPro" id="IPR001647">
    <property type="entry name" value="HTH_TetR"/>
</dbReference>
<keyword evidence="5" id="KW-1185">Reference proteome</keyword>
<accession>A0A316DIR0</accession>
<dbReference type="Gene3D" id="1.10.10.60">
    <property type="entry name" value="Homeodomain-like"/>
    <property type="match status" value="1"/>
</dbReference>
<dbReference type="Pfam" id="PF00440">
    <property type="entry name" value="TetR_N"/>
    <property type="match status" value="1"/>
</dbReference>
<dbReference type="Gene3D" id="1.10.357.10">
    <property type="entry name" value="Tetracycline Repressor, domain 2"/>
    <property type="match status" value="1"/>
</dbReference>
<dbReference type="PANTHER" id="PTHR43479">
    <property type="entry name" value="ACREF/ENVCD OPERON REPRESSOR-RELATED"/>
    <property type="match status" value="1"/>
</dbReference>
<dbReference type="PRINTS" id="PR00455">
    <property type="entry name" value="HTHTETR"/>
</dbReference>
<feature type="domain" description="HTH tetR-type" evidence="3">
    <location>
        <begin position="4"/>
        <end position="64"/>
    </location>
</feature>
<dbReference type="PROSITE" id="PS50977">
    <property type="entry name" value="HTH_TETR_2"/>
    <property type="match status" value="1"/>
</dbReference>
<proteinExistence type="predicted"/>
<sequence length="189" mass="21746">MKEESRKDEIINTAAKLFKEKGYSAVTMRDIATAMGIKAASLYNHISSKQEILKEIIISLAEEFTQGMEFIKSSNFSSIEKLKKIVSLHISITSQNTYGMASLNNDWMHLEEQLPYYLKLRSNYENEFRKILKEGIKKNEIANSDVEVMLFSMLSTLRSLYIWIPKKEDLNSEELSNNLSHVLINGINK</sequence>
<dbReference type="InterPro" id="IPR050624">
    <property type="entry name" value="HTH-type_Tx_Regulator"/>
</dbReference>
<organism evidence="4 5">
    <name type="scientific">Xanthomarina spongicola</name>
    <dbReference type="NCBI Taxonomy" id="570520"/>
    <lineage>
        <taxon>Bacteria</taxon>
        <taxon>Pseudomonadati</taxon>
        <taxon>Bacteroidota</taxon>
        <taxon>Flavobacteriia</taxon>
        <taxon>Flavobacteriales</taxon>
        <taxon>Flavobacteriaceae</taxon>
        <taxon>Xanthomarina</taxon>
    </lineage>
</organism>
<dbReference type="SUPFAM" id="SSF48498">
    <property type="entry name" value="Tetracyclin repressor-like, C-terminal domain"/>
    <property type="match status" value="1"/>
</dbReference>
<dbReference type="EMBL" id="QGGP01000008">
    <property type="protein sequence ID" value="PWK17566.1"/>
    <property type="molecule type" value="Genomic_DNA"/>
</dbReference>
<comment type="caution">
    <text evidence="4">The sequence shown here is derived from an EMBL/GenBank/DDBJ whole genome shotgun (WGS) entry which is preliminary data.</text>
</comment>
<evidence type="ECO:0000256" key="1">
    <source>
        <dbReference type="ARBA" id="ARBA00023125"/>
    </source>
</evidence>
<keyword evidence="1 2" id="KW-0238">DNA-binding</keyword>
<dbReference type="OrthoDB" id="9814200at2"/>
<feature type="DNA-binding region" description="H-T-H motif" evidence="2">
    <location>
        <begin position="27"/>
        <end position="46"/>
    </location>
</feature>
<protein>
    <submittedName>
        <fullName evidence="4">TetR family transcriptional regulator</fullName>
    </submittedName>
</protein>
<dbReference type="AlphaFoldDB" id="A0A316DIR0"/>
<evidence type="ECO:0000313" key="4">
    <source>
        <dbReference type="EMBL" id="PWK17566.1"/>
    </source>
</evidence>
<dbReference type="Proteomes" id="UP000245430">
    <property type="component" value="Unassembled WGS sequence"/>
</dbReference>
<dbReference type="RefSeq" id="WP_109683252.1">
    <property type="nucleotide sequence ID" value="NZ_QGGP01000008.1"/>
</dbReference>
<dbReference type="Pfam" id="PF17932">
    <property type="entry name" value="TetR_C_24"/>
    <property type="match status" value="1"/>
</dbReference>
<dbReference type="PANTHER" id="PTHR43479:SF11">
    <property type="entry name" value="ACREF_ENVCD OPERON REPRESSOR-RELATED"/>
    <property type="match status" value="1"/>
</dbReference>
<dbReference type="SUPFAM" id="SSF46689">
    <property type="entry name" value="Homeodomain-like"/>
    <property type="match status" value="1"/>
</dbReference>
<evidence type="ECO:0000256" key="2">
    <source>
        <dbReference type="PROSITE-ProRule" id="PRU00335"/>
    </source>
</evidence>
<gene>
    <name evidence="4" type="ORF">LX78_02668</name>
</gene>
<evidence type="ECO:0000259" key="3">
    <source>
        <dbReference type="PROSITE" id="PS50977"/>
    </source>
</evidence>
<dbReference type="GO" id="GO:0003677">
    <property type="term" value="F:DNA binding"/>
    <property type="evidence" value="ECO:0007669"/>
    <property type="project" value="UniProtKB-UniRule"/>
</dbReference>
<reference evidence="4 5" key="1">
    <citation type="submission" date="2018-05" db="EMBL/GenBank/DDBJ databases">
        <title>Genomic Encyclopedia of Archaeal and Bacterial Type Strains, Phase II (KMG-II): from individual species to whole genera.</title>
        <authorList>
            <person name="Goeker M."/>
        </authorList>
    </citation>
    <scope>NUCLEOTIDE SEQUENCE [LARGE SCALE GENOMIC DNA]</scope>
    <source>
        <strain evidence="4 5">DSM 22637</strain>
    </source>
</reference>
<name>A0A316DIR0_9FLAO</name>